<dbReference type="PANTHER" id="PTHR43471">
    <property type="entry name" value="ABC TRANSPORTER PERMEASE"/>
    <property type="match status" value="1"/>
</dbReference>
<protein>
    <recommendedName>
        <fullName evidence="4">ABC transporter permease</fullName>
    </recommendedName>
</protein>
<evidence type="ECO:0000313" key="2">
    <source>
        <dbReference type="EMBL" id="OWK35067.1"/>
    </source>
</evidence>
<dbReference type="Proteomes" id="UP000214646">
    <property type="component" value="Unassembled WGS sequence"/>
</dbReference>
<gene>
    <name evidence="2" type="ORF">FRUB_09909</name>
</gene>
<feature type="transmembrane region" description="Helical" evidence="1">
    <location>
        <begin position="268"/>
        <end position="292"/>
    </location>
</feature>
<keyword evidence="1" id="KW-1133">Transmembrane helix</keyword>
<feature type="transmembrane region" description="Helical" evidence="1">
    <location>
        <begin position="157"/>
        <end position="177"/>
    </location>
</feature>
<dbReference type="Pfam" id="PF12679">
    <property type="entry name" value="ABC2_membrane_2"/>
    <property type="match status" value="1"/>
</dbReference>
<dbReference type="EMBL" id="NIDE01000019">
    <property type="protein sequence ID" value="OWK35067.1"/>
    <property type="molecule type" value="Genomic_DNA"/>
</dbReference>
<keyword evidence="1" id="KW-0812">Transmembrane</keyword>
<sequence length="637" mass="70011">MNAWQWGGVAGGVVVLGLLLAAAYLIRRRRISLLGPMFWYELVKLARRGIQPRLRVLLVVLLLIGLFLTYLHEFNGYERNTLFLGGGPDLPTDKLAHFAETFLIAFLSAQLLAVILITPAMVGSAVTEEKERGTFDFLRSSLLTNWEIGFGKLAARLVFVAGVVLAGAPVLALTMLFGGVDVYILFAGYTITGVTMLSLGAFSFLMGVLRDTLRDVLVWVYAVTTVISIFGLCCGCIPGFASVSPPSALMYMFFDPRDDATNPQKVQFWINLGLFTFLHGSAALVCAVISVFKVRAAPPIHRKAPRMRYVGRATRVPAEGPLKPAPAPTAAPPESAAVSKTEEWYDNREYVPLPVGRRSFLVPALRDADPLLWKERYFTGRLSFMEGGMFSGCGIAVTSLFLFLVGLVLFFWAVEELKQGRWIGDALNNVLKVLVVAVVLVVALVTGVRAAGAVARERQGQTIDALLVLPVNRQEILLAKWLAPFFWVRYPLLGLLGCATVALLLGGVHPLGYIATVVYVVGLLAFFVTLGLWLSVRCRSATRATVYFIVWSLSLVFLPVVLTPFGEMFGFDNVTARFSPPVTLWYGLFGWSQFNNDYEYETCWISILTCTAAGVVLAGMAWVLWVSAVRTFEREGK</sequence>
<feature type="transmembrane region" description="Helical" evidence="1">
    <location>
        <begin position="481"/>
        <end position="505"/>
    </location>
</feature>
<feature type="transmembrane region" description="Helical" evidence="1">
    <location>
        <begin position="6"/>
        <end position="26"/>
    </location>
</feature>
<proteinExistence type="predicted"/>
<feature type="transmembrane region" description="Helical" evidence="1">
    <location>
        <begin position="54"/>
        <end position="72"/>
    </location>
</feature>
<reference evidence="3" key="1">
    <citation type="submission" date="2017-06" db="EMBL/GenBank/DDBJ databases">
        <title>Genome analysis of Fimbriiglobus ruber SP5, the first member of the order Planctomycetales with confirmed chitinolytic capability.</title>
        <authorList>
            <person name="Ravin N.V."/>
            <person name="Rakitin A.L."/>
            <person name="Ivanova A.A."/>
            <person name="Beletsky A.V."/>
            <person name="Kulichevskaya I.S."/>
            <person name="Mardanov A.V."/>
            <person name="Dedysh S.N."/>
        </authorList>
    </citation>
    <scope>NUCLEOTIDE SEQUENCE [LARGE SCALE GENOMIC DNA]</scope>
    <source>
        <strain evidence="3">SP5</strain>
    </source>
</reference>
<evidence type="ECO:0000256" key="1">
    <source>
        <dbReference type="SAM" id="Phobius"/>
    </source>
</evidence>
<feature type="transmembrane region" description="Helical" evidence="1">
    <location>
        <begin position="102"/>
        <end position="122"/>
    </location>
</feature>
<evidence type="ECO:0000313" key="3">
    <source>
        <dbReference type="Proteomes" id="UP000214646"/>
    </source>
</evidence>
<name>A0A225DG47_9BACT</name>
<organism evidence="2 3">
    <name type="scientific">Fimbriiglobus ruber</name>
    <dbReference type="NCBI Taxonomy" id="1908690"/>
    <lineage>
        <taxon>Bacteria</taxon>
        <taxon>Pseudomonadati</taxon>
        <taxon>Planctomycetota</taxon>
        <taxon>Planctomycetia</taxon>
        <taxon>Gemmatales</taxon>
        <taxon>Gemmataceae</taxon>
        <taxon>Fimbriiglobus</taxon>
    </lineage>
</organism>
<feature type="transmembrane region" description="Helical" evidence="1">
    <location>
        <begin position="433"/>
        <end position="452"/>
    </location>
</feature>
<feature type="transmembrane region" description="Helical" evidence="1">
    <location>
        <begin position="389"/>
        <end position="413"/>
    </location>
</feature>
<keyword evidence="3" id="KW-1185">Reference proteome</keyword>
<feature type="transmembrane region" description="Helical" evidence="1">
    <location>
        <begin position="511"/>
        <end position="534"/>
    </location>
</feature>
<dbReference type="GO" id="GO:0005886">
    <property type="term" value="C:plasma membrane"/>
    <property type="evidence" value="ECO:0007669"/>
    <property type="project" value="UniProtKB-SubCell"/>
</dbReference>
<accession>A0A225DG47</accession>
<dbReference type="GO" id="GO:0140359">
    <property type="term" value="F:ABC-type transporter activity"/>
    <property type="evidence" value="ECO:0007669"/>
    <property type="project" value="InterPro"/>
</dbReference>
<dbReference type="AlphaFoldDB" id="A0A225DG47"/>
<evidence type="ECO:0008006" key="4">
    <source>
        <dbReference type="Google" id="ProtNLM"/>
    </source>
</evidence>
<feature type="transmembrane region" description="Helical" evidence="1">
    <location>
        <begin position="546"/>
        <end position="565"/>
    </location>
</feature>
<comment type="caution">
    <text evidence="2">The sequence shown here is derived from an EMBL/GenBank/DDBJ whole genome shotgun (WGS) entry which is preliminary data.</text>
</comment>
<feature type="transmembrane region" description="Helical" evidence="1">
    <location>
        <begin position="604"/>
        <end position="628"/>
    </location>
</feature>
<keyword evidence="1" id="KW-0472">Membrane</keyword>
<dbReference type="OrthoDB" id="256443at2"/>
<feature type="transmembrane region" description="Helical" evidence="1">
    <location>
        <begin position="183"/>
        <end position="209"/>
    </location>
</feature>
<feature type="transmembrane region" description="Helical" evidence="1">
    <location>
        <begin position="216"/>
        <end position="241"/>
    </location>
</feature>